<keyword evidence="3 6" id="KW-0731">Sigma factor</keyword>
<keyword evidence="2 6" id="KW-0805">Transcription regulation</keyword>
<keyword evidence="5 6" id="KW-0804">Transcription</keyword>
<dbReference type="PANTHER" id="PTHR43133:SF51">
    <property type="entry name" value="RNA POLYMERASE SIGMA FACTOR"/>
    <property type="match status" value="1"/>
</dbReference>
<name>A0A328AIM6_9CAUL</name>
<protein>
    <recommendedName>
        <fullName evidence="6">RNA polymerase sigma factor</fullName>
    </recommendedName>
</protein>
<dbReference type="InterPro" id="IPR036388">
    <property type="entry name" value="WH-like_DNA-bd_sf"/>
</dbReference>
<evidence type="ECO:0000256" key="5">
    <source>
        <dbReference type="ARBA" id="ARBA00023163"/>
    </source>
</evidence>
<dbReference type="RefSeq" id="WP_111528106.1">
    <property type="nucleotide sequence ID" value="NZ_JBHRSG010000004.1"/>
</dbReference>
<dbReference type="InterPro" id="IPR013325">
    <property type="entry name" value="RNA_pol_sigma_r2"/>
</dbReference>
<keyword evidence="10" id="KW-1185">Reference proteome</keyword>
<dbReference type="OrthoDB" id="9803470at2"/>
<dbReference type="GO" id="GO:0003677">
    <property type="term" value="F:DNA binding"/>
    <property type="evidence" value="ECO:0007669"/>
    <property type="project" value="UniProtKB-KW"/>
</dbReference>
<dbReference type="Pfam" id="PF04542">
    <property type="entry name" value="Sigma70_r2"/>
    <property type="match status" value="1"/>
</dbReference>
<dbReference type="InterPro" id="IPR013324">
    <property type="entry name" value="RNA_pol_sigma_r3/r4-like"/>
</dbReference>
<dbReference type="Gene3D" id="1.10.1740.10">
    <property type="match status" value="1"/>
</dbReference>
<dbReference type="InterPro" id="IPR013249">
    <property type="entry name" value="RNA_pol_sigma70_r4_t2"/>
</dbReference>
<evidence type="ECO:0000313" key="9">
    <source>
        <dbReference type="EMBL" id="RAK54355.1"/>
    </source>
</evidence>
<comment type="caution">
    <text evidence="9">The sequence shown here is derived from an EMBL/GenBank/DDBJ whole genome shotgun (WGS) entry which is preliminary data.</text>
</comment>
<dbReference type="InterPro" id="IPR007627">
    <property type="entry name" value="RNA_pol_sigma70_r2"/>
</dbReference>
<dbReference type="PROSITE" id="PS01063">
    <property type="entry name" value="SIGMA70_ECF"/>
    <property type="match status" value="1"/>
</dbReference>
<proteinExistence type="inferred from homology"/>
<sequence length="227" mass="25341">MAVTLKTVDYAALPEGELVAQARAGVREAFAALMQRGNQRLFRIARSVVRDEGEAEDVLQEAYLRAFAALPSFRGESSVFTWLTRIVLNEAHDRLRKRRPTVELDALEQAQSDPGRILLFPGASDDPERDAALAQTRRLLERAVDALPEAFRLVFVMREVEGLTIEETAQALSVKPETVKTRLFRARRQLREALDEQLASALTGAFPFLGARCERITSAVLARLPRA</sequence>
<dbReference type="CDD" id="cd06171">
    <property type="entry name" value="Sigma70_r4"/>
    <property type="match status" value="1"/>
</dbReference>
<dbReference type="EMBL" id="QFYQ01000001">
    <property type="protein sequence ID" value="RAK54355.1"/>
    <property type="molecule type" value="Genomic_DNA"/>
</dbReference>
<dbReference type="SUPFAM" id="SSF88659">
    <property type="entry name" value="Sigma3 and sigma4 domains of RNA polymerase sigma factors"/>
    <property type="match status" value="1"/>
</dbReference>
<dbReference type="NCBIfam" id="NF008888">
    <property type="entry name" value="PRK11922.1"/>
    <property type="match status" value="1"/>
</dbReference>
<dbReference type="Proteomes" id="UP000249254">
    <property type="component" value="Unassembled WGS sequence"/>
</dbReference>
<dbReference type="NCBIfam" id="TIGR02937">
    <property type="entry name" value="sigma70-ECF"/>
    <property type="match status" value="1"/>
</dbReference>
<evidence type="ECO:0000256" key="2">
    <source>
        <dbReference type="ARBA" id="ARBA00023015"/>
    </source>
</evidence>
<comment type="similarity">
    <text evidence="1 6">Belongs to the sigma-70 factor family. ECF subfamily.</text>
</comment>
<dbReference type="GO" id="GO:0006352">
    <property type="term" value="P:DNA-templated transcription initiation"/>
    <property type="evidence" value="ECO:0007669"/>
    <property type="project" value="InterPro"/>
</dbReference>
<gene>
    <name evidence="9" type="ORF">DJ017_07380</name>
</gene>
<dbReference type="SUPFAM" id="SSF88946">
    <property type="entry name" value="Sigma2 domain of RNA polymerase sigma factors"/>
    <property type="match status" value="1"/>
</dbReference>
<dbReference type="Pfam" id="PF08281">
    <property type="entry name" value="Sigma70_r4_2"/>
    <property type="match status" value="1"/>
</dbReference>
<evidence type="ECO:0000313" key="10">
    <source>
        <dbReference type="Proteomes" id="UP000249254"/>
    </source>
</evidence>
<evidence type="ECO:0000256" key="3">
    <source>
        <dbReference type="ARBA" id="ARBA00023082"/>
    </source>
</evidence>
<evidence type="ECO:0000259" key="8">
    <source>
        <dbReference type="Pfam" id="PF08281"/>
    </source>
</evidence>
<dbReference type="Gene3D" id="1.10.10.10">
    <property type="entry name" value="Winged helix-like DNA-binding domain superfamily/Winged helix DNA-binding domain"/>
    <property type="match status" value="1"/>
</dbReference>
<dbReference type="InterPro" id="IPR039425">
    <property type="entry name" value="RNA_pol_sigma-70-like"/>
</dbReference>
<feature type="domain" description="RNA polymerase sigma factor 70 region 4 type 2" evidence="8">
    <location>
        <begin position="138"/>
        <end position="190"/>
    </location>
</feature>
<accession>A0A328AIM6</accession>
<reference evidence="10" key="1">
    <citation type="submission" date="2018-05" db="EMBL/GenBank/DDBJ databases">
        <authorList>
            <person name="Li X."/>
        </authorList>
    </citation>
    <scope>NUCLEOTIDE SEQUENCE [LARGE SCALE GENOMIC DNA]</scope>
    <source>
        <strain evidence="10">LX32</strain>
    </source>
</reference>
<dbReference type="InterPro" id="IPR000838">
    <property type="entry name" value="RNA_pol_sigma70_ECF_CS"/>
</dbReference>
<dbReference type="PANTHER" id="PTHR43133">
    <property type="entry name" value="RNA POLYMERASE ECF-TYPE SIGMA FACTO"/>
    <property type="match status" value="1"/>
</dbReference>
<evidence type="ECO:0000256" key="4">
    <source>
        <dbReference type="ARBA" id="ARBA00023125"/>
    </source>
</evidence>
<feature type="domain" description="RNA polymerase sigma-70 region 2" evidence="7">
    <location>
        <begin position="37"/>
        <end position="99"/>
    </location>
</feature>
<evidence type="ECO:0000256" key="1">
    <source>
        <dbReference type="ARBA" id="ARBA00010641"/>
    </source>
</evidence>
<keyword evidence="4 6" id="KW-0238">DNA-binding</keyword>
<evidence type="ECO:0000259" key="7">
    <source>
        <dbReference type="Pfam" id="PF04542"/>
    </source>
</evidence>
<dbReference type="InterPro" id="IPR014284">
    <property type="entry name" value="RNA_pol_sigma-70_dom"/>
</dbReference>
<dbReference type="GO" id="GO:0016987">
    <property type="term" value="F:sigma factor activity"/>
    <property type="evidence" value="ECO:0007669"/>
    <property type="project" value="UniProtKB-KW"/>
</dbReference>
<organism evidence="9 10">
    <name type="scientific">Phenylobacterium soli</name>
    <dbReference type="NCBI Taxonomy" id="2170551"/>
    <lineage>
        <taxon>Bacteria</taxon>
        <taxon>Pseudomonadati</taxon>
        <taxon>Pseudomonadota</taxon>
        <taxon>Alphaproteobacteria</taxon>
        <taxon>Caulobacterales</taxon>
        <taxon>Caulobacteraceae</taxon>
        <taxon>Phenylobacterium</taxon>
    </lineage>
</organism>
<evidence type="ECO:0000256" key="6">
    <source>
        <dbReference type="RuleBase" id="RU000716"/>
    </source>
</evidence>
<dbReference type="AlphaFoldDB" id="A0A328AIM6"/>